<evidence type="ECO:0000256" key="1">
    <source>
        <dbReference type="ARBA" id="ARBA00004236"/>
    </source>
</evidence>
<feature type="transmembrane region" description="Helical" evidence="8">
    <location>
        <begin position="239"/>
        <end position="259"/>
    </location>
</feature>
<evidence type="ECO:0000256" key="4">
    <source>
        <dbReference type="ARBA" id="ARBA00022741"/>
    </source>
</evidence>
<evidence type="ECO:0000256" key="7">
    <source>
        <dbReference type="ARBA" id="ARBA00023136"/>
    </source>
</evidence>
<keyword evidence="7 8" id="KW-0472">Membrane</keyword>
<dbReference type="SUPFAM" id="SSF109604">
    <property type="entry name" value="HD-domain/PDEase-like"/>
    <property type="match status" value="1"/>
</dbReference>
<dbReference type="RefSeq" id="WP_375558386.1">
    <property type="nucleotide sequence ID" value="NZ_JBBVGT010000003.1"/>
</dbReference>
<gene>
    <name evidence="10" type="ORF">WKR92_13565</name>
</gene>
<evidence type="ECO:0000256" key="8">
    <source>
        <dbReference type="SAM" id="Phobius"/>
    </source>
</evidence>
<keyword evidence="6" id="KW-0051">Antiviral defense</keyword>
<dbReference type="Proteomes" id="UP001580928">
    <property type="component" value="Unassembled WGS sequence"/>
</dbReference>
<dbReference type="InterPro" id="IPR003607">
    <property type="entry name" value="HD/PDEase_dom"/>
</dbReference>
<keyword evidence="4" id="KW-0547">Nucleotide-binding</keyword>
<dbReference type="InterPro" id="IPR009218">
    <property type="entry name" value="HD_phosphohydro"/>
</dbReference>
<evidence type="ECO:0000256" key="5">
    <source>
        <dbReference type="ARBA" id="ARBA00022989"/>
    </source>
</evidence>
<dbReference type="CDD" id="cd00077">
    <property type="entry name" value="HDc"/>
    <property type="match status" value="1"/>
</dbReference>
<feature type="transmembrane region" description="Helical" evidence="8">
    <location>
        <begin position="265"/>
        <end position="288"/>
    </location>
</feature>
<reference evidence="10 11" key="1">
    <citation type="submission" date="2024-04" db="EMBL/GenBank/DDBJ databases">
        <title>Albibacterium profundi sp. nov., isolated from sediment of the Challenger Deep of Mariana Trench.</title>
        <authorList>
            <person name="Wang Y."/>
        </authorList>
    </citation>
    <scope>NUCLEOTIDE SEQUENCE [LARGE SCALE GENOMIC DNA]</scope>
    <source>
        <strain evidence="10 11">RHL897</strain>
    </source>
</reference>
<dbReference type="Pfam" id="PF01966">
    <property type="entry name" value="HD"/>
    <property type="match status" value="1"/>
</dbReference>
<evidence type="ECO:0000256" key="2">
    <source>
        <dbReference type="ARBA" id="ARBA00022475"/>
    </source>
</evidence>
<feature type="transmembrane region" description="Helical" evidence="8">
    <location>
        <begin position="363"/>
        <end position="383"/>
    </location>
</feature>
<evidence type="ECO:0000313" key="11">
    <source>
        <dbReference type="Proteomes" id="UP001580928"/>
    </source>
</evidence>
<proteinExistence type="predicted"/>
<dbReference type="Gene3D" id="1.10.3210.10">
    <property type="entry name" value="Hypothetical protein af1432"/>
    <property type="match status" value="1"/>
</dbReference>
<comment type="caution">
    <text evidence="10">The sequence shown here is derived from an EMBL/GenBank/DDBJ whole genome shotgun (WGS) entry which is preliminary data.</text>
</comment>
<keyword evidence="2" id="KW-1003">Cell membrane</keyword>
<evidence type="ECO:0000256" key="6">
    <source>
        <dbReference type="ARBA" id="ARBA00023118"/>
    </source>
</evidence>
<dbReference type="InterPro" id="IPR043760">
    <property type="entry name" value="PycTM_dom"/>
</dbReference>
<dbReference type="InterPro" id="IPR006674">
    <property type="entry name" value="HD_domain"/>
</dbReference>
<feature type="domain" description="HD/PDEase" evidence="9">
    <location>
        <begin position="26"/>
        <end position="141"/>
    </location>
</feature>
<comment type="subcellular location">
    <subcellularLocation>
        <location evidence="1">Cell membrane</location>
    </subcellularLocation>
</comment>
<accession>A0ABV5CH60</accession>
<dbReference type="PANTHER" id="PTHR21174">
    <property type="match status" value="1"/>
</dbReference>
<dbReference type="EMBL" id="JBBVGT010000003">
    <property type="protein sequence ID" value="MFB5946857.1"/>
    <property type="molecule type" value="Genomic_DNA"/>
</dbReference>
<keyword evidence="5 8" id="KW-1133">Transmembrane helix</keyword>
<keyword evidence="3 8" id="KW-0812">Transmembrane</keyword>
<protein>
    <submittedName>
        <fullName evidence="10">Pycsar system effector family protein</fullName>
    </submittedName>
</protein>
<name>A0ABV5CH60_9SPHI</name>
<evidence type="ECO:0000256" key="3">
    <source>
        <dbReference type="ARBA" id="ARBA00022692"/>
    </source>
</evidence>
<dbReference type="PANTHER" id="PTHR21174:SF0">
    <property type="entry name" value="HD PHOSPHOHYDROLASE FAMILY PROTEIN-RELATED"/>
    <property type="match status" value="1"/>
</dbReference>
<evidence type="ECO:0000313" key="10">
    <source>
        <dbReference type="EMBL" id="MFB5946857.1"/>
    </source>
</evidence>
<evidence type="ECO:0000259" key="9">
    <source>
        <dbReference type="SMART" id="SM00471"/>
    </source>
</evidence>
<dbReference type="Pfam" id="PF18967">
    <property type="entry name" value="PycTM"/>
    <property type="match status" value="1"/>
</dbReference>
<dbReference type="SMART" id="SM00471">
    <property type="entry name" value="HDc"/>
    <property type="match status" value="1"/>
</dbReference>
<organism evidence="10 11">
    <name type="scientific">Albibacterium profundi</name>
    <dbReference type="NCBI Taxonomy" id="3134906"/>
    <lineage>
        <taxon>Bacteria</taxon>
        <taxon>Pseudomonadati</taxon>
        <taxon>Bacteroidota</taxon>
        <taxon>Sphingobacteriia</taxon>
        <taxon>Sphingobacteriales</taxon>
        <taxon>Sphingobacteriaceae</taxon>
        <taxon>Albibacterium</taxon>
    </lineage>
</organism>
<keyword evidence="11" id="KW-1185">Reference proteome</keyword>
<sequence length="388" mass="44629">MDYNKLIEQAANHVQTYIDERKDPNLIFHNSIHVKEVVEAVRKISAHYQLGERDSAIVKIAAYFHDIGYYEAGCIGHEMRGADLAEAFLRQNQVDEEMIVQVRNCILATKPPQDPKNLLEEIVCDADLYHLGSDWFTIRNKLMRREAEATGVQVDKNEWRRQTIKLLENHKYHTSYCRNLLEEKKQANTSALKQKELEEIINTEVSNKQKKRPDRGIETMFRITSTNNQRLSDMADNKANILITVNSIILSVVIALLLRKLDNNAHLIIPTAILLTASLGTMVLAILATRPSIPNVKHSVEEVKEKKVNLLFFGNFYKMQLPDYDRGMREVMEDRDYLYGTLIKDVYSQGVVLGRKFKLLRQAYSIFMYGLIVSVIAFIIVVMTNVNV</sequence>